<reference evidence="2 3" key="1">
    <citation type="submission" date="2024-01" db="EMBL/GenBank/DDBJ databases">
        <title>The complete chloroplast genome sequence of Lithospermum erythrorhizon: insights into the phylogenetic relationship among Boraginaceae species and the maternal lineages of purple gromwells.</title>
        <authorList>
            <person name="Okada T."/>
            <person name="Watanabe K."/>
        </authorList>
    </citation>
    <scope>NUCLEOTIDE SEQUENCE [LARGE SCALE GENOMIC DNA]</scope>
</reference>
<protein>
    <submittedName>
        <fullName evidence="2">Uncharacterized protein</fullName>
    </submittedName>
</protein>
<organism evidence="2 3">
    <name type="scientific">Lithospermum erythrorhizon</name>
    <name type="common">Purple gromwell</name>
    <name type="synonym">Lithospermum officinale var. erythrorhizon</name>
    <dbReference type="NCBI Taxonomy" id="34254"/>
    <lineage>
        <taxon>Eukaryota</taxon>
        <taxon>Viridiplantae</taxon>
        <taxon>Streptophyta</taxon>
        <taxon>Embryophyta</taxon>
        <taxon>Tracheophyta</taxon>
        <taxon>Spermatophyta</taxon>
        <taxon>Magnoliopsida</taxon>
        <taxon>eudicotyledons</taxon>
        <taxon>Gunneridae</taxon>
        <taxon>Pentapetalae</taxon>
        <taxon>asterids</taxon>
        <taxon>lamiids</taxon>
        <taxon>Boraginales</taxon>
        <taxon>Boraginaceae</taxon>
        <taxon>Boraginoideae</taxon>
        <taxon>Lithospermeae</taxon>
        <taxon>Lithospermum</taxon>
    </lineage>
</organism>
<proteinExistence type="predicted"/>
<accession>A0AAV3QBX9</accession>
<evidence type="ECO:0000256" key="1">
    <source>
        <dbReference type="SAM" id="Coils"/>
    </source>
</evidence>
<dbReference type="EMBL" id="BAABME010004227">
    <property type="protein sequence ID" value="GAA0161617.1"/>
    <property type="molecule type" value="Genomic_DNA"/>
</dbReference>
<comment type="caution">
    <text evidence="2">The sequence shown here is derived from an EMBL/GenBank/DDBJ whole genome shotgun (WGS) entry which is preliminary data.</text>
</comment>
<sequence>MQKLILPRSQWGTSLPLLTLLRGKARDPCFQPIMLRPLPLPRPAHIQPPLSWSQRIRGRALWHLGGQPADRNHEELFFVLQGVVLQSCKTILSSYKEAIRSSSRAGQLEHELKALKKEKAQEEGTLQHRLRNLSGELNTLQEGYVANVRRMEAVKVELEGMQAERDSTLLERDALGKERESRRAGRDEMLQTNDSLLGQLSESQRQAWIMEASLEGVRTTEGLGDLVRGSDTGCDLLF</sequence>
<name>A0AAV3QBX9_LITER</name>
<feature type="coiled-coil region" evidence="1">
    <location>
        <begin position="98"/>
        <end position="125"/>
    </location>
</feature>
<gene>
    <name evidence="2" type="ORF">LIER_17892</name>
</gene>
<dbReference type="AlphaFoldDB" id="A0AAV3QBX9"/>
<keyword evidence="3" id="KW-1185">Reference proteome</keyword>
<evidence type="ECO:0000313" key="3">
    <source>
        <dbReference type="Proteomes" id="UP001454036"/>
    </source>
</evidence>
<keyword evidence="1" id="KW-0175">Coiled coil</keyword>
<evidence type="ECO:0000313" key="2">
    <source>
        <dbReference type="EMBL" id="GAA0161617.1"/>
    </source>
</evidence>
<dbReference type="Proteomes" id="UP001454036">
    <property type="component" value="Unassembled WGS sequence"/>
</dbReference>